<sequence>MAMIFCYFTIWGFQLKKIQSKAGADNHIFKDYSTLKTILFPISLNGRVILHLHTIGSNPKSFHFQQTT</sequence>
<name>A0A484LKZ7_9ASTE</name>
<organism evidence="1 2">
    <name type="scientific">Cuscuta campestris</name>
    <dbReference type="NCBI Taxonomy" id="132261"/>
    <lineage>
        <taxon>Eukaryota</taxon>
        <taxon>Viridiplantae</taxon>
        <taxon>Streptophyta</taxon>
        <taxon>Embryophyta</taxon>
        <taxon>Tracheophyta</taxon>
        <taxon>Spermatophyta</taxon>
        <taxon>Magnoliopsida</taxon>
        <taxon>eudicotyledons</taxon>
        <taxon>Gunneridae</taxon>
        <taxon>Pentapetalae</taxon>
        <taxon>asterids</taxon>
        <taxon>lamiids</taxon>
        <taxon>Solanales</taxon>
        <taxon>Convolvulaceae</taxon>
        <taxon>Cuscuteae</taxon>
        <taxon>Cuscuta</taxon>
        <taxon>Cuscuta subgen. Grammica</taxon>
        <taxon>Cuscuta sect. Cleistogrammica</taxon>
    </lineage>
</organism>
<reference evidence="1 2" key="1">
    <citation type="submission" date="2018-04" db="EMBL/GenBank/DDBJ databases">
        <authorList>
            <person name="Vogel A."/>
        </authorList>
    </citation>
    <scope>NUCLEOTIDE SEQUENCE [LARGE SCALE GENOMIC DNA]</scope>
</reference>
<dbReference type="Proteomes" id="UP000595140">
    <property type="component" value="Unassembled WGS sequence"/>
</dbReference>
<accession>A0A484LKZ7</accession>
<protein>
    <submittedName>
        <fullName evidence="1">Uncharacterized protein</fullName>
    </submittedName>
</protein>
<dbReference type="AlphaFoldDB" id="A0A484LKZ7"/>
<evidence type="ECO:0000313" key="2">
    <source>
        <dbReference type="Proteomes" id="UP000595140"/>
    </source>
</evidence>
<gene>
    <name evidence="1" type="ORF">CCAM_LOCUS18444</name>
</gene>
<keyword evidence="2" id="KW-1185">Reference proteome</keyword>
<proteinExistence type="predicted"/>
<evidence type="ECO:0000313" key="1">
    <source>
        <dbReference type="EMBL" id="VFQ76668.1"/>
    </source>
</evidence>
<dbReference type="EMBL" id="OOIL02001568">
    <property type="protein sequence ID" value="VFQ76668.1"/>
    <property type="molecule type" value="Genomic_DNA"/>
</dbReference>